<dbReference type="EMBL" id="CM026426">
    <property type="protein sequence ID" value="KAG0575165.1"/>
    <property type="molecule type" value="Genomic_DNA"/>
</dbReference>
<organism evidence="1 2">
    <name type="scientific">Ceratodon purpureus</name>
    <name type="common">Fire moss</name>
    <name type="synonym">Dicranum purpureum</name>
    <dbReference type="NCBI Taxonomy" id="3225"/>
    <lineage>
        <taxon>Eukaryota</taxon>
        <taxon>Viridiplantae</taxon>
        <taxon>Streptophyta</taxon>
        <taxon>Embryophyta</taxon>
        <taxon>Bryophyta</taxon>
        <taxon>Bryophytina</taxon>
        <taxon>Bryopsida</taxon>
        <taxon>Dicranidae</taxon>
        <taxon>Pseudoditrichales</taxon>
        <taxon>Ditrichaceae</taxon>
        <taxon>Ceratodon</taxon>
    </lineage>
</organism>
<name>A0A8T0HWW0_CERPU</name>
<dbReference type="AlphaFoldDB" id="A0A8T0HWW0"/>
<dbReference type="Gene3D" id="3.90.1600.10">
    <property type="entry name" value="Palm domain of DNA polymerase"/>
    <property type="match status" value="1"/>
</dbReference>
<dbReference type="InterPro" id="IPR023211">
    <property type="entry name" value="DNA_pol_palm_dom_sf"/>
</dbReference>
<evidence type="ECO:0000313" key="2">
    <source>
        <dbReference type="Proteomes" id="UP000822688"/>
    </source>
</evidence>
<proteinExistence type="predicted"/>
<gene>
    <name evidence="1" type="ORF">KC19_VG323500</name>
</gene>
<reference evidence="1" key="1">
    <citation type="submission" date="2020-06" db="EMBL/GenBank/DDBJ databases">
        <title>WGS assembly of Ceratodon purpureus strain R40.</title>
        <authorList>
            <person name="Carey S.B."/>
            <person name="Jenkins J."/>
            <person name="Shu S."/>
            <person name="Lovell J.T."/>
            <person name="Sreedasyam A."/>
            <person name="Maumus F."/>
            <person name="Tiley G.P."/>
            <person name="Fernandez-Pozo N."/>
            <person name="Barry K."/>
            <person name="Chen C."/>
            <person name="Wang M."/>
            <person name="Lipzen A."/>
            <person name="Daum C."/>
            <person name="Saski C.A."/>
            <person name="Payton A.C."/>
            <person name="Mcbreen J.C."/>
            <person name="Conrad R.E."/>
            <person name="Kollar L.M."/>
            <person name="Olsson S."/>
            <person name="Huttunen S."/>
            <person name="Landis J.B."/>
            <person name="Wickett N.J."/>
            <person name="Johnson M.G."/>
            <person name="Rensing S.A."/>
            <person name="Grimwood J."/>
            <person name="Schmutz J."/>
            <person name="Mcdaniel S.F."/>
        </authorList>
    </citation>
    <scope>NUCLEOTIDE SEQUENCE</scope>
    <source>
        <strain evidence="1">R40</strain>
    </source>
</reference>
<dbReference type="Proteomes" id="UP000822688">
    <property type="component" value="Chromosome V"/>
</dbReference>
<evidence type="ECO:0000313" key="1">
    <source>
        <dbReference type="EMBL" id="KAG0575165.1"/>
    </source>
</evidence>
<accession>A0A8T0HWW0</accession>
<comment type="caution">
    <text evidence="1">The sequence shown here is derived from an EMBL/GenBank/DDBJ whole genome shotgun (WGS) entry which is preliminary data.</text>
</comment>
<protein>
    <submittedName>
        <fullName evidence="1">Uncharacterized protein</fullName>
    </submittedName>
</protein>
<keyword evidence="2" id="KW-1185">Reference proteome</keyword>
<sequence length="72" mass="8518">MFCMQDSIVVLDFAFLYPSLFMDYNLKGCKMEVMLCKTKAEVPWKFVELLVPLIWPHTILRLFTVMCAFETM</sequence>